<sequence>LPIGERRVNRMGYARPGAPPRRCLPAPRQGGRGRPARRLLAVRRDIIGNEILNQFAQRKRAKPPRPAALPLPMVTVCCDRAVRQGDSGQALLLWRYQK</sequence>
<proteinExistence type="predicted"/>
<evidence type="ECO:0000313" key="2">
    <source>
        <dbReference type="EMBL" id="EFG74469.1"/>
    </source>
</evidence>
<organism evidence="2 3">
    <name type="scientific">Mycobacterium parascrofulaceum ATCC BAA-614</name>
    <dbReference type="NCBI Taxonomy" id="525368"/>
    <lineage>
        <taxon>Bacteria</taxon>
        <taxon>Bacillati</taxon>
        <taxon>Actinomycetota</taxon>
        <taxon>Actinomycetes</taxon>
        <taxon>Mycobacteriales</taxon>
        <taxon>Mycobacteriaceae</taxon>
        <taxon>Mycobacterium</taxon>
        <taxon>Mycobacterium simiae complex</taxon>
    </lineage>
</organism>
<comment type="caution">
    <text evidence="2">The sequence shown here is derived from an EMBL/GenBank/DDBJ whole genome shotgun (WGS) entry which is preliminary data.</text>
</comment>
<feature type="non-terminal residue" evidence="2">
    <location>
        <position position="1"/>
    </location>
</feature>
<dbReference type="HOGENOM" id="CLU_2338481_0_0_11"/>
<dbReference type="EMBL" id="ADNV01000362">
    <property type="protein sequence ID" value="EFG74469.1"/>
    <property type="molecule type" value="Genomic_DNA"/>
</dbReference>
<name>D5PHI3_9MYCO</name>
<keyword evidence="3" id="KW-1185">Reference proteome</keyword>
<dbReference type="AlphaFoldDB" id="D5PHI3"/>
<evidence type="ECO:0000313" key="3">
    <source>
        <dbReference type="Proteomes" id="UP000003653"/>
    </source>
</evidence>
<reference evidence="2 3" key="1">
    <citation type="submission" date="2010-04" db="EMBL/GenBank/DDBJ databases">
        <authorList>
            <person name="Muzny D."/>
            <person name="Qin X."/>
            <person name="Deng J."/>
            <person name="Jiang H."/>
            <person name="Liu Y."/>
            <person name="Qu J."/>
            <person name="Song X.-Z."/>
            <person name="Zhang L."/>
            <person name="Thornton R."/>
            <person name="Coyle M."/>
            <person name="Francisco L."/>
            <person name="Jackson L."/>
            <person name="Javaid M."/>
            <person name="Korchina V."/>
            <person name="Kovar C."/>
            <person name="Mata R."/>
            <person name="Mathew T."/>
            <person name="Ngo R."/>
            <person name="Nguyen L."/>
            <person name="Nguyen N."/>
            <person name="Okwuonu G."/>
            <person name="Ongeri F."/>
            <person name="Pham C."/>
            <person name="Simmons D."/>
            <person name="Wilczek-Boney K."/>
            <person name="Hale W."/>
            <person name="Jakkamsetti A."/>
            <person name="Pham P."/>
            <person name="Ruth R."/>
            <person name="San Lucas F."/>
            <person name="Warren J."/>
            <person name="Zhang J."/>
            <person name="Zhao Z."/>
            <person name="Zhou C."/>
            <person name="Zhu D."/>
            <person name="Lee S."/>
            <person name="Bess C."/>
            <person name="Blankenburg K."/>
            <person name="Forbes L."/>
            <person name="Fu Q."/>
            <person name="Gubbala S."/>
            <person name="Hirani K."/>
            <person name="Jayaseelan J.C."/>
            <person name="Lara F."/>
            <person name="Munidasa M."/>
            <person name="Palculict T."/>
            <person name="Patil S."/>
            <person name="Pu L.-L."/>
            <person name="Saada N."/>
            <person name="Tang L."/>
            <person name="Weissenberger G."/>
            <person name="Zhu Y."/>
            <person name="Hemphill L."/>
            <person name="Shang Y."/>
            <person name="Youmans B."/>
            <person name="Ayvaz T."/>
            <person name="Ross M."/>
            <person name="Santibanez J."/>
            <person name="Aqrawi P."/>
            <person name="Gross S."/>
            <person name="Joshi V."/>
            <person name="Fowler G."/>
            <person name="Nazareth L."/>
            <person name="Reid J."/>
            <person name="Worley K."/>
            <person name="Petrosino J."/>
            <person name="Highlander S."/>
            <person name="Gibbs R."/>
        </authorList>
    </citation>
    <scope>NUCLEOTIDE SEQUENCE [LARGE SCALE GENOMIC DNA]</scope>
    <source>
        <strain evidence="2 3">ATCC BAA-614</strain>
    </source>
</reference>
<dbReference type="Proteomes" id="UP000003653">
    <property type="component" value="Unassembled WGS sequence"/>
</dbReference>
<accession>D5PHI3</accession>
<gene>
    <name evidence="2" type="ORF">HMPREF0591_5627</name>
</gene>
<protein>
    <submittedName>
        <fullName evidence="2">Uncharacterized protein</fullName>
    </submittedName>
</protein>
<feature type="region of interest" description="Disordered" evidence="1">
    <location>
        <begin position="1"/>
        <end position="34"/>
    </location>
</feature>
<evidence type="ECO:0000256" key="1">
    <source>
        <dbReference type="SAM" id="MobiDB-lite"/>
    </source>
</evidence>